<reference evidence="1 2" key="1">
    <citation type="submission" date="2023-10" db="EMBL/GenBank/DDBJ databases">
        <authorList>
            <person name="Wang X.X."/>
        </authorList>
    </citation>
    <scope>NUCLEOTIDE SEQUENCE [LARGE SCALE GENOMIC DNA]</scope>
    <source>
        <strain evidence="1 2">NBRC 12816</strain>
    </source>
</reference>
<sequence>MTVVTPRVARSRKAVLVLLRTATGLVLAAAALGAVYGLPGLVDAVVRLAGDVPALWEELTADRP</sequence>
<dbReference type="EMBL" id="JAWJZF010000393">
    <property type="protein sequence ID" value="MDX2294481.1"/>
    <property type="molecule type" value="Genomic_DNA"/>
</dbReference>
<protein>
    <recommendedName>
        <fullName evidence="3">Histidine kinase</fullName>
    </recommendedName>
</protein>
<keyword evidence="2" id="KW-1185">Reference proteome</keyword>
<organism evidence="1 2">
    <name type="scientific">Streptomyces roseolus</name>
    <dbReference type="NCBI Taxonomy" id="67358"/>
    <lineage>
        <taxon>Bacteria</taxon>
        <taxon>Bacillati</taxon>
        <taxon>Actinomycetota</taxon>
        <taxon>Actinomycetes</taxon>
        <taxon>Kitasatosporales</taxon>
        <taxon>Streptomycetaceae</taxon>
        <taxon>Streptomyces</taxon>
    </lineage>
</organism>
<dbReference type="RefSeq" id="WP_319010793.1">
    <property type="nucleotide sequence ID" value="NZ_JAWJZF010000393.1"/>
</dbReference>
<comment type="caution">
    <text evidence="1">The sequence shown here is derived from an EMBL/GenBank/DDBJ whole genome shotgun (WGS) entry which is preliminary data.</text>
</comment>
<evidence type="ECO:0008006" key="3">
    <source>
        <dbReference type="Google" id="ProtNLM"/>
    </source>
</evidence>
<dbReference type="Proteomes" id="UP001278571">
    <property type="component" value="Unassembled WGS sequence"/>
</dbReference>
<evidence type="ECO:0000313" key="1">
    <source>
        <dbReference type="EMBL" id="MDX2294481.1"/>
    </source>
</evidence>
<proteinExistence type="predicted"/>
<name>A0ABU4K9R8_9ACTN</name>
<evidence type="ECO:0000313" key="2">
    <source>
        <dbReference type="Proteomes" id="UP001278571"/>
    </source>
</evidence>
<gene>
    <name evidence="1" type="ORF">R2363_20180</name>
</gene>
<accession>A0ABU4K9R8</accession>